<dbReference type="OrthoDB" id="697229at2"/>
<reference evidence="9" key="1">
    <citation type="submission" date="2016-04" db="EMBL/GenBank/DDBJ databases">
        <authorList>
            <person name="Chen L."/>
            <person name="Zhuang W."/>
            <person name="Wang G."/>
        </authorList>
    </citation>
    <scope>NUCLEOTIDE SEQUENCE [LARGE SCALE GENOMIC DNA]</scope>
    <source>
        <strain evidence="9">17621</strain>
    </source>
</reference>
<dbReference type="Gene3D" id="1.25.40.390">
    <property type="match status" value="1"/>
</dbReference>
<evidence type="ECO:0000259" key="7">
    <source>
        <dbReference type="Pfam" id="PF14322"/>
    </source>
</evidence>
<dbReference type="Pfam" id="PF14322">
    <property type="entry name" value="SusD-like_3"/>
    <property type="match status" value="1"/>
</dbReference>
<comment type="subcellular location">
    <subcellularLocation>
        <location evidence="1">Cell outer membrane</location>
    </subcellularLocation>
</comment>
<dbReference type="PROSITE" id="PS51257">
    <property type="entry name" value="PROKAR_LIPOPROTEIN"/>
    <property type="match status" value="1"/>
</dbReference>
<gene>
    <name evidence="8" type="ORF">A4H97_09040</name>
</gene>
<keyword evidence="5" id="KW-0998">Cell outer membrane</keyword>
<dbReference type="RefSeq" id="WP_081202563.1">
    <property type="nucleotide sequence ID" value="NZ_FOCZ01000006.1"/>
</dbReference>
<dbReference type="InterPro" id="IPR033985">
    <property type="entry name" value="SusD-like_N"/>
</dbReference>
<evidence type="ECO:0000256" key="2">
    <source>
        <dbReference type="ARBA" id="ARBA00006275"/>
    </source>
</evidence>
<dbReference type="AlphaFoldDB" id="A0A1V9EEF7"/>
<dbReference type="STRING" id="354355.SAMN05660816_03739"/>
<evidence type="ECO:0000259" key="6">
    <source>
        <dbReference type="Pfam" id="PF07980"/>
    </source>
</evidence>
<dbReference type="InterPro" id="IPR012944">
    <property type="entry name" value="SusD_RagB_dom"/>
</dbReference>
<evidence type="ECO:0000256" key="1">
    <source>
        <dbReference type="ARBA" id="ARBA00004442"/>
    </source>
</evidence>
<dbReference type="Proteomes" id="UP000192610">
    <property type="component" value="Unassembled WGS sequence"/>
</dbReference>
<comment type="caution">
    <text evidence="8">The sequence shown here is derived from an EMBL/GenBank/DDBJ whole genome shotgun (WGS) entry which is preliminary data.</text>
</comment>
<dbReference type="SUPFAM" id="SSF48452">
    <property type="entry name" value="TPR-like"/>
    <property type="match status" value="1"/>
</dbReference>
<evidence type="ECO:0000256" key="5">
    <source>
        <dbReference type="ARBA" id="ARBA00023237"/>
    </source>
</evidence>
<organism evidence="8 9">
    <name type="scientific">Niastella yeongjuensis</name>
    <dbReference type="NCBI Taxonomy" id="354355"/>
    <lineage>
        <taxon>Bacteria</taxon>
        <taxon>Pseudomonadati</taxon>
        <taxon>Bacteroidota</taxon>
        <taxon>Chitinophagia</taxon>
        <taxon>Chitinophagales</taxon>
        <taxon>Chitinophagaceae</taxon>
        <taxon>Niastella</taxon>
    </lineage>
</organism>
<evidence type="ECO:0000313" key="8">
    <source>
        <dbReference type="EMBL" id="OQP44510.1"/>
    </source>
</evidence>
<keyword evidence="4" id="KW-0472">Membrane</keyword>
<evidence type="ECO:0000256" key="3">
    <source>
        <dbReference type="ARBA" id="ARBA00022729"/>
    </source>
</evidence>
<evidence type="ECO:0000313" key="9">
    <source>
        <dbReference type="Proteomes" id="UP000192610"/>
    </source>
</evidence>
<proteinExistence type="inferred from homology"/>
<dbReference type="Pfam" id="PF07980">
    <property type="entry name" value="SusD_RagB"/>
    <property type="match status" value="1"/>
</dbReference>
<keyword evidence="9" id="KW-1185">Reference proteome</keyword>
<feature type="domain" description="RagB/SusD" evidence="6">
    <location>
        <begin position="362"/>
        <end position="489"/>
    </location>
</feature>
<protein>
    <submittedName>
        <fullName evidence="8">Glycan metabolism protein RagB</fullName>
    </submittedName>
</protein>
<evidence type="ECO:0000256" key="4">
    <source>
        <dbReference type="ARBA" id="ARBA00023136"/>
    </source>
</evidence>
<dbReference type="InterPro" id="IPR011990">
    <property type="entry name" value="TPR-like_helical_dom_sf"/>
</dbReference>
<comment type="similarity">
    <text evidence="2">Belongs to the SusD family.</text>
</comment>
<dbReference type="EMBL" id="LVXG01000034">
    <property type="protein sequence ID" value="OQP44510.1"/>
    <property type="molecule type" value="Genomic_DNA"/>
</dbReference>
<feature type="domain" description="SusD-like N-terminal" evidence="7">
    <location>
        <begin position="98"/>
        <end position="230"/>
    </location>
</feature>
<name>A0A1V9EEF7_9BACT</name>
<dbReference type="GO" id="GO:0009279">
    <property type="term" value="C:cell outer membrane"/>
    <property type="evidence" value="ECO:0007669"/>
    <property type="project" value="UniProtKB-SubCell"/>
</dbReference>
<sequence>MKKHIILSIAILSALTACKKSWLEIVPQGQLVSVTTNDYDKLMNDPNLYIYYSTGGFQEPQLMGDEVAAEGTYFASLGTTDIYRQRFFQWADSIYPTADATPFALRNYTQQMYEVNKIIAEVMASPGGSDEQKKAIRAEAQATRAFFIFNLANYYCKPYLASTAGTDPGFPFTTEPSVTTAVFKRGTLQETYDFIIKDLQEALQYVPAKQAYVTRMSKPAVEGLLGKVYLFMGRYNDALPLLKAAMADVAVNGQTVLYNYNQTLAPGGAFLPANATTGPKGPGQNQTDVTEAVISKVFNCGAWGGNQTGNNGLVLTPQAQALYGSSDWRLLFYTNKNKDNSINAAGRLRKYGYAFSRFGLQLPELYLLTAEAKARANDLTGAVTDVETLRRNRMPVADAPVPVAIAGNQTSLIKFIIDERIREFAMEGYRWFDMRRLSVDPIFAGMNFTHTIYNADGTATVYTLKQPNRLVLQFPRNITDANPGMENNP</sequence>
<accession>A0A1V9EEF7</accession>
<keyword evidence="3" id="KW-0732">Signal</keyword>